<dbReference type="Proteomes" id="UP000789901">
    <property type="component" value="Unassembled WGS sequence"/>
</dbReference>
<protein>
    <submittedName>
        <fullName evidence="2">28527_t:CDS:1</fullName>
    </submittedName>
</protein>
<comment type="caution">
    <text evidence="2">The sequence shown here is derived from an EMBL/GenBank/DDBJ whole genome shotgun (WGS) entry which is preliminary data.</text>
</comment>
<proteinExistence type="predicted"/>
<name>A0ABN7XBB5_GIGMA</name>
<keyword evidence="3" id="KW-1185">Reference proteome</keyword>
<reference evidence="2 3" key="1">
    <citation type="submission" date="2021-06" db="EMBL/GenBank/DDBJ databases">
        <authorList>
            <person name="Kallberg Y."/>
            <person name="Tangrot J."/>
            <person name="Rosling A."/>
        </authorList>
    </citation>
    <scope>NUCLEOTIDE SEQUENCE [LARGE SCALE GENOMIC DNA]</scope>
    <source>
        <strain evidence="2 3">120-4 pot B 10/14</strain>
    </source>
</reference>
<evidence type="ECO:0000313" key="2">
    <source>
        <dbReference type="EMBL" id="CAG8851873.1"/>
    </source>
</evidence>
<sequence length="62" mass="7244">IMEMVQNIKTLIQKQDEKKKPNDNSNYNRAIQGQNDRNQIYLTLSDELTEAIGTVIREHLND</sequence>
<feature type="non-terminal residue" evidence="2">
    <location>
        <position position="1"/>
    </location>
</feature>
<feature type="compositionally biased region" description="Polar residues" evidence="1">
    <location>
        <begin position="23"/>
        <end position="32"/>
    </location>
</feature>
<gene>
    <name evidence="2" type="ORF">GMARGA_LOCUS40962</name>
</gene>
<feature type="region of interest" description="Disordered" evidence="1">
    <location>
        <begin position="10"/>
        <end position="32"/>
    </location>
</feature>
<organism evidence="2 3">
    <name type="scientific">Gigaspora margarita</name>
    <dbReference type="NCBI Taxonomy" id="4874"/>
    <lineage>
        <taxon>Eukaryota</taxon>
        <taxon>Fungi</taxon>
        <taxon>Fungi incertae sedis</taxon>
        <taxon>Mucoromycota</taxon>
        <taxon>Glomeromycotina</taxon>
        <taxon>Glomeromycetes</taxon>
        <taxon>Diversisporales</taxon>
        <taxon>Gigasporaceae</taxon>
        <taxon>Gigaspora</taxon>
    </lineage>
</organism>
<dbReference type="EMBL" id="CAJVQB010108376">
    <property type="protein sequence ID" value="CAG8851873.1"/>
    <property type="molecule type" value="Genomic_DNA"/>
</dbReference>
<evidence type="ECO:0000313" key="3">
    <source>
        <dbReference type="Proteomes" id="UP000789901"/>
    </source>
</evidence>
<evidence type="ECO:0000256" key="1">
    <source>
        <dbReference type="SAM" id="MobiDB-lite"/>
    </source>
</evidence>
<accession>A0ABN7XBB5</accession>